<feature type="region of interest" description="Disordered" evidence="8">
    <location>
        <begin position="58"/>
        <end position="81"/>
    </location>
</feature>
<comment type="similarity">
    <text evidence="2">Belongs to the MLO family.</text>
</comment>
<dbReference type="PANTHER" id="PTHR31942">
    <property type="entry name" value="MLO-LIKE PROTEIN 1"/>
    <property type="match status" value="1"/>
</dbReference>
<keyword evidence="4" id="KW-0611">Plant defense</keyword>
<dbReference type="PANTHER" id="PTHR31942:SF34">
    <property type="entry name" value="MLO-LIKE PROTEIN"/>
    <property type="match status" value="1"/>
</dbReference>
<gene>
    <name evidence="9" type="ORF">HRI_000425200</name>
</gene>
<evidence type="ECO:0000256" key="5">
    <source>
        <dbReference type="ARBA" id="ARBA00022989"/>
    </source>
</evidence>
<evidence type="ECO:0000313" key="9">
    <source>
        <dbReference type="EMBL" id="GMI67559.1"/>
    </source>
</evidence>
<dbReference type="OrthoDB" id="1388414at2759"/>
<evidence type="ECO:0000256" key="3">
    <source>
        <dbReference type="ARBA" id="ARBA00022692"/>
    </source>
</evidence>
<reference evidence="9" key="1">
    <citation type="submission" date="2023-05" db="EMBL/GenBank/DDBJ databases">
        <title>Genome and transcriptome analyses reveal genes involved in the formation of fine ridges on petal epidermal cells in Hibiscus trionum.</title>
        <authorList>
            <person name="Koshimizu S."/>
            <person name="Masuda S."/>
            <person name="Ishii T."/>
            <person name="Shirasu K."/>
            <person name="Hoshino A."/>
            <person name="Arita M."/>
        </authorList>
    </citation>
    <scope>NUCLEOTIDE SEQUENCE</scope>
    <source>
        <strain evidence="9">Hamamatsu line</strain>
    </source>
</reference>
<keyword evidence="3" id="KW-0812">Transmembrane</keyword>
<dbReference type="GO" id="GO:0016020">
    <property type="term" value="C:membrane"/>
    <property type="evidence" value="ECO:0007669"/>
    <property type="project" value="UniProtKB-SubCell"/>
</dbReference>
<dbReference type="Proteomes" id="UP001165190">
    <property type="component" value="Unassembled WGS sequence"/>
</dbReference>
<comment type="caution">
    <text evidence="9">The sequence shown here is derived from an EMBL/GenBank/DDBJ whole genome shotgun (WGS) entry which is preliminary data.</text>
</comment>
<evidence type="ECO:0000256" key="1">
    <source>
        <dbReference type="ARBA" id="ARBA00004141"/>
    </source>
</evidence>
<evidence type="ECO:0000313" key="10">
    <source>
        <dbReference type="Proteomes" id="UP001165190"/>
    </source>
</evidence>
<evidence type="ECO:0000256" key="8">
    <source>
        <dbReference type="SAM" id="MobiDB-lite"/>
    </source>
</evidence>
<evidence type="ECO:0000256" key="2">
    <source>
        <dbReference type="ARBA" id="ARBA00006574"/>
    </source>
</evidence>
<proteinExistence type="inferred from homology"/>
<keyword evidence="5" id="KW-1133">Transmembrane helix</keyword>
<dbReference type="InterPro" id="IPR004326">
    <property type="entry name" value="Mlo"/>
</dbReference>
<keyword evidence="10" id="KW-1185">Reference proteome</keyword>
<dbReference type="GO" id="GO:0006952">
    <property type="term" value="P:defense response"/>
    <property type="evidence" value="ECO:0007669"/>
    <property type="project" value="UniProtKB-KW"/>
</dbReference>
<dbReference type="Pfam" id="PF03094">
    <property type="entry name" value="Mlo"/>
    <property type="match status" value="1"/>
</dbReference>
<dbReference type="AlphaFoldDB" id="A0A9W7GY64"/>
<evidence type="ECO:0000256" key="6">
    <source>
        <dbReference type="ARBA" id="ARBA00023136"/>
    </source>
</evidence>
<protein>
    <submittedName>
        <fullName evidence="9">MILDEW RESISTANCE LOCUS O 6</fullName>
    </submittedName>
</protein>
<sequence length="117" mass="13171">MIGKWLRKKHKRALYEALEKIKSELMLLGFISLLLTVGQGLILDICISKEIAATCHPCNKKQENSVNESDEEDNTDTEHRRRLLAISNPGGVFRRSLARASDDKCAAQVHDHTNSND</sequence>
<dbReference type="EMBL" id="BSYR01000005">
    <property type="protein sequence ID" value="GMI67559.1"/>
    <property type="molecule type" value="Genomic_DNA"/>
</dbReference>
<keyword evidence="7" id="KW-0568">Pathogenesis-related protein</keyword>
<accession>A0A9W7GY64</accession>
<evidence type="ECO:0000256" key="7">
    <source>
        <dbReference type="ARBA" id="ARBA00023265"/>
    </source>
</evidence>
<evidence type="ECO:0000256" key="4">
    <source>
        <dbReference type="ARBA" id="ARBA00022821"/>
    </source>
</evidence>
<keyword evidence="6" id="KW-0472">Membrane</keyword>
<organism evidence="9 10">
    <name type="scientific">Hibiscus trionum</name>
    <name type="common">Flower of an hour</name>
    <dbReference type="NCBI Taxonomy" id="183268"/>
    <lineage>
        <taxon>Eukaryota</taxon>
        <taxon>Viridiplantae</taxon>
        <taxon>Streptophyta</taxon>
        <taxon>Embryophyta</taxon>
        <taxon>Tracheophyta</taxon>
        <taxon>Spermatophyta</taxon>
        <taxon>Magnoliopsida</taxon>
        <taxon>eudicotyledons</taxon>
        <taxon>Gunneridae</taxon>
        <taxon>Pentapetalae</taxon>
        <taxon>rosids</taxon>
        <taxon>malvids</taxon>
        <taxon>Malvales</taxon>
        <taxon>Malvaceae</taxon>
        <taxon>Malvoideae</taxon>
        <taxon>Hibiscus</taxon>
    </lineage>
</organism>
<name>A0A9W7GY64_HIBTR</name>
<comment type="subcellular location">
    <subcellularLocation>
        <location evidence="1">Membrane</location>
        <topology evidence="1">Multi-pass membrane protein</topology>
    </subcellularLocation>
</comment>